<proteinExistence type="predicted"/>
<feature type="region of interest" description="Disordered" evidence="1">
    <location>
        <begin position="77"/>
        <end position="105"/>
    </location>
</feature>
<evidence type="ECO:0000313" key="3">
    <source>
        <dbReference type="EMBL" id="AUX20119.1"/>
    </source>
</evidence>
<feature type="compositionally biased region" description="Low complexity" evidence="1">
    <location>
        <begin position="81"/>
        <end position="104"/>
    </location>
</feature>
<dbReference type="InterPro" id="IPR029016">
    <property type="entry name" value="GAF-like_dom_sf"/>
</dbReference>
<sequence length="502" mass="53456">MRWFVEISSPGQNAQPSRKLCVEAPQWQPALQRARALRGDDGPLSNFSVDLLESGYRAIDPVTRVRYVVQRAPDNAALTDGAEPPAGAPPSAAASPNAAEAEAPLPRKRPVAATVPFISLGAALLVQDLAGAAQQPEPGAAAAPEPSALPPFELVSQREENPSERSPLTYRELVYAVAPGTPRELVKALLIARLDEARQRIDDARPGKFVHIAVFDHVFKERPQRGPLATLAWKDWRSDEPEIQFRPRTGTTAPPPPMTAAAPAPAAAAPAAAAPAPAAAAPAEEPRAPSSPRATPAPAEGRPRMSSRPPPRRSSRPPKAGRLSGDDLIAELFEACSDLHFLHDTLEGADFVLALTLDKIPCAVGLVSLFDIDRREFVLVRQHGGKGALLSRLPERAPLAQAALRSRQAAVVPDVSRDERALNDWWTPLGVTPRSVVCAPVELAGRYLGLLELGDPLDGGPFSEGDGHALTYIGQQFAEFVGARGVVLDPKRVTAGAKRAAR</sequence>
<dbReference type="Pfam" id="PF01590">
    <property type="entry name" value="GAF"/>
    <property type="match status" value="1"/>
</dbReference>
<dbReference type="Gene3D" id="3.30.450.40">
    <property type="match status" value="1"/>
</dbReference>
<protein>
    <recommendedName>
        <fullName evidence="2">GAF domain-containing protein</fullName>
    </recommendedName>
</protein>
<dbReference type="RefSeq" id="WP_242515820.1">
    <property type="nucleotide sequence ID" value="NZ_CP012670.1"/>
</dbReference>
<name>A0A4P2PTY3_SORCE</name>
<feature type="compositionally biased region" description="Low complexity" evidence="1">
    <location>
        <begin position="259"/>
        <end position="307"/>
    </location>
</feature>
<dbReference type="AlphaFoldDB" id="A0A4P2PTY3"/>
<dbReference type="SUPFAM" id="SSF55781">
    <property type="entry name" value="GAF domain-like"/>
    <property type="match status" value="1"/>
</dbReference>
<evidence type="ECO:0000256" key="1">
    <source>
        <dbReference type="SAM" id="MobiDB-lite"/>
    </source>
</evidence>
<evidence type="ECO:0000259" key="2">
    <source>
        <dbReference type="Pfam" id="PF01590"/>
    </source>
</evidence>
<dbReference type="Proteomes" id="UP000295781">
    <property type="component" value="Chromosome"/>
</dbReference>
<dbReference type="EMBL" id="CP012670">
    <property type="protein sequence ID" value="AUX20119.1"/>
    <property type="molecule type" value="Genomic_DNA"/>
</dbReference>
<dbReference type="InterPro" id="IPR003018">
    <property type="entry name" value="GAF"/>
</dbReference>
<organism evidence="3 4">
    <name type="scientific">Sorangium cellulosum</name>
    <name type="common">Polyangium cellulosum</name>
    <dbReference type="NCBI Taxonomy" id="56"/>
    <lineage>
        <taxon>Bacteria</taxon>
        <taxon>Pseudomonadati</taxon>
        <taxon>Myxococcota</taxon>
        <taxon>Polyangia</taxon>
        <taxon>Polyangiales</taxon>
        <taxon>Polyangiaceae</taxon>
        <taxon>Sorangium</taxon>
    </lineage>
</organism>
<feature type="region of interest" description="Disordered" evidence="1">
    <location>
        <begin position="240"/>
        <end position="323"/>
    </location>
</feature>
<gene>
    <name evidence="3" type="ORF">SOCEGT47_005820</name>
</gene>
<evidence type="ECO:0000313" key="4">
    <source>
        <dbReference type="Proteomes" id="UP000295781"/>
    </source>
</evidence>
<feature type="domain" description="GAF" evidence="2">
    <location>
        <begin position="382"/>
        <end position="478"/>
    </location>
</feature>
<accession>A0A4P2PTY3</accession>
<reference evidence="3 4" key="1">
    <citation type="submission" date="2015-09" db="EMBL/GenBank/DDBJ databases">
        <title>Sorangium comparison.</title>
        <authorList>
            <person name="Zaburannyi N."/>
            <person name="Bunk B."/>
            <person name="Overmann J."/>
            <person name="Mueller R."/>
        </authorList>
    </citation>
    <scope>NUCLEOTIDE SEQUENCE [LARGE SCALE GENOMIC DNA]</scope>
    <source>
        <strain evidence="3 4">So ceGT47</strain>
    </source>
</reference>